<dbReference type="OrthoDB" id="9780929at2"/>
<dbReference type="AlphaFoldDB" id="A0A368K0G2"/>
<reference evidence="1 2" key="1">
    <citation type="submission" date="2018-07" db="EMBL/GenBank/DDBJ databases">
        <title>The draft genome of Phyllobacterium salinisoli.</title>
        <authorList>
            <person name="Liu L."/>
            <person name="Li L."/>
            <person name="Zhang X."/>
            <person name="Liang L."/>
        </authorList>
    </citation>
    <scope>NUCLEOTIDE SEQUENCE [LARGE SCALE GENOMIC DNA]</scope>
    <source>
        <strain evidence="1 2">LLAN61</strain>
    </source>
</reference>
<dbReference type="EMBL" id="QOZG01000007">
    <property type="protein sequence ID" value="RCS22711.1"/>
    <property type="molecule type" value="Genomic_DNA"/>
</dbReference>
<evidence type="ECO:0000313" key="2">
    <source>
        <dbReference type="Proteomes" id="UP000253420"/>
    </source>
</evidence>
<dbReference type="Proteomes" id="UP000253420">
    <property type="component" value="Unassembled WGS sequence"/>
</dbReference>
<keyword evidence="2" id="KW-1185">Reference proteome</keyword>
<name>A0A368K0G2_9HYPH</name>
<gene>
    <name evidence="1" type="ORF">DUT91_17755</name>
</gene>
<comment type="caution">
    <text evidence="1">The sequence shown here is derived from an EMBL/GenBank/DDBJ whole genome shotgun (WGS) entry which is preliminary data.</text>
</comment>
<organism evidence="1 2">
    <name type="scientific">Phyllobacterium salinisoli</name>
    <dbReference type="NCBI Taxonomy" id="1899321"/>
    <lineage>
        <taxon>Bacteria</taxon>
        <taxon>Pseudomonadati</taxon>
        <taxon>Pseudomonadota</taxon>
        <taxon>Alphaproteobacteria</taxon>
        <taxon>Hyphomicrobiales</taxon>
        <taxon>Phyllobacteriaceae</taxon>
        <taxon>Phyllobacterium</taxon>
    </lineage>
</organism>
<evidence type="ECO:0000313" key="1">
    <source>
        <dbReference type="EMBL" id="RCS22711.1"/>
    </source>
</evidence>
<protein>
    <submittedName>
        <fullName evidence="1">Uncharacterized protein</fullName>
    </submittedName>
</protein>
<proteinExistence type="predicted"/>
<sequence length="84" mass="9705">MIRAPDHRYDRAVPGMFRLVPSDMRKKLEVDYARPASELKHHRTISAILPTDGQNFHMTYTCRNINCDQPRVDTGKTVHRGSQV</sequence>
<accession>A0A368K0G2</accession>